<sequence>MPHLRSPPAKMPHILIYTRRASHPLPTSSDQEKPAGNHHLTHHASITFSRTHHNPYKVVSWNLS</sequence>
<dbReference type="AlphaFoldDB" id="A0A2N5W0J7"/>
<name>A0A2N5W0J7_9BASI</name>
<accession>A0A2N5W0J7</accession>
<gene>
    <name evidence="3" type="ORF">PCANC_01556</name>
    <name evidence="2" type="ORF">PCANC_09027</name>
</gene>
<keyword evidence="4" id="KW-1185">Reference proteome</keyword>
<reference evidence="3 4" key="1">
    <citation type="submission" date="2017-11" db="EMBL/GenBank/DDBJ databases">
        <title>De novo assembly and phasing of dikaryotic genomes from two isolates of Puccinia coronata f. sp. avenae, the causal agent of oat crown rust.</title>
        <authorList>
            <person name="Miller M.E."/>
            <person name="Zhang Y."/>
            <person name="Omidvar V."/>
            <person name="Sperschneider J."/>
            <person name="Schwessinger B."/>
            <person name="Raley C."/>
            <person name="Palmer J.M."/>
            <person name="Garnica D."/>
            <person name="Upadhyaya N."/>
            <person name="Rathjen J."/>
            <person name="Taylor J.M."/>
            <person name="Park R.F."/>
            <person name="Dodds P.N."/>
            <person name="Hirsch C.D."/>
            <person name="Kianian S.F."/>
            <person name="Figueroa M."/>
        </authorList>
    </citation>
    <scope>NUCLEOTIDE SEQUENCE [LARGE SCALE GENOMIC DNA]</scope>
    <source>
        <strain evidence="3">12NC29</strain>
    </source>
</reference>
<dbReference type="Proteomes" id="UP000235388">
    <property type="component" value="Unassembled WGS sequence"/>
</dbReference>
<feature type="region of interest" description="Disordered" evidence="1">
    <location>
        <begin position="24"/>
        <end position="49"/>
    </location>
</feature>
<evidence type="ECO:0000256" key="1">
    <source>
        <dbReference type="SAM" id="MobiDB-lite"/>
    </source>
</evidence>
<evidence type="ECO:0000313" key="4">
    <source>
        <dbReference type="Proteomes" id="UP000235388"/>
    </source>
</evidence>
<proteinExistence type="predicted"/>
<dbReference type="EMBL" id="PGCJ01000811">
    <property type="protein sequence ID" value="PLW19556.1"/>
    <property type="molecule type" value="Genomic_DNA"/>
</dbReference>
<comment type="caution">
    <text evidence="3">The sequence shown here is derived from an EMBL/GenBank/DDBJ whole genome shotgun (WGS) entry which is preliminary data.</text>
</comment>
<dbReference type="EMBL" id="PGCJ01000028">
    <property type="protein sequence ID" value="PLW55791.1"/>
    <property type="molecule type" value="Genomic_DNA"/>
</dbReference>
<organism evidence="3 4">
    <name type="scientific">Puccinia coronata f. sp. avenae</name>
    <dbReference type="NCBI Taxonomy" id="200324"/>
    <lineage>
        <taxon>Eukaryota</taxon>
        <taxon>Fungi</taxon>
        <taxon>Dikarya</taxon>
        <taxon>Basidiomycota</taxon>
        <taxon>Pucciniomycotina</taxon>
        <taxon>Pucciniomycetes</taxon>
        <taxon>Pucciniales</taxon>
        <taxon>Pucciniaceae</taxon>
        <taxon>Puccinia</taxon>
    </lineage>
</organism>
<protein>
    <submittedName>
        <fullName evidence="3">Uncharacterized protein</fullName>
    </submittedName>
</protein>
<evidence type="ECO:0000313" key="3">
    <source>
        <dbReference type="EMBL" id="PLW55791.1"/>
    </source>
</evidence>
<evidence type="ECO:0000313" key="2">
    <source>
        <dbReference type="EMBL" id="PLW19556.1"/>
    </source>
</evidence>